<accession>A0A6J7X8X0</accession>
<gene>
    <name evidence="1" type="ORF">UFOVP755_69</name>
</gene>
<name>A0A6J7X8X0_9CAUD</name>
<protein>
    <submittedName>
        <fullName evidence="1">Uncharacterized protein</fullName>
    </submittedName>
</protein>
<dbReference type="EMBL" id="LR798356">
    <property type="protein sequence ID" value="CAB5226164.1"/>
    <property type="molecule type" value="Genomic_DNA"/>
</dbReference>
<organism evidence="1">
    <name type="scientific">uncultured Caudovirales phage</name>
    <dbReference type="NCBI Taxonomy" id="2100421"/>
    <lineage>
        <taxon>Viruses</taxon>
        <taxon>Duplodnaviria</taxon>
        <taxon>Heunggongvirae</taxon>
        <taxon>Uroviricota</taxon>
        <taxon>Caudoviricetes</taxon>
        <taxon>Peduoviridae</taxon>
        <taxon>Maltschvirus</taxon>
        <taxon>Maltschvirus maltsch</taxon>
    </lineage>
</organism>
<reference evidence="1" key="1">
    <citation type="submission" date="2020-05" db="EMBL/GenBank/DDBJ databases">
        <authorList>
            <person name="Chiriac C."/>
            <person name="Salcher M."/>
            <person name="Ghai R."/>
            <person name="Kavagutti S V."/>
        </authorList>
    </citation>
    <scope>NUCLEOTIDE SEQUENCE</scope>
</reference>
<evidence type="ECO:0000313" key="1">
    <source>
        <dbReference type="EMBL" id="CAB5226164.1"/>
    </source>
</evidence>
<proteinExistence type="predicted"/>
<sequence>MIASTLINKIRRRVHDTLALEGETQPKYTDEFYNDCIDRGIAVLNYDIAKSYTLGTIPTRLEYMLELRATLEMCMIRGAEGATSNIVSDLPELPVQTLALPNGFSKTNHFLGLEGPKYWVNLAKTLEDQYKKLLNAELLLNDDSTSQVQVGYLYRKSLRTGRHSHYVMDRPLTPPDISYELIGNNVRFEWDVIHSDFLSYYAIDRANNPLFDNFVQEWITYDNQVHKYISKNLPLGTYYFRLRLINTNDLESYTPTMEIEIV</sequence>